<keyword evidence="3" id="KW-1185">Reference proteome</keyword>
<sequence>MGSTLVGFGIGWLGERVFRGSTFLAPFFAAAGTLVAALIYLVAAPPPILLHWLLVTGKTTLYNMVLAIPLYPLLRWLLGAHQNTHAIA</sequence>
<dbReference type="PATRIC" id="fig|1303518.3.peg.1509"/>
<evidence type="ECO:0000256" key="1">
    <source>
        <dbReference type="SAM" id="Phobius"/>
    </source>
</evidence>
<keyword evidence="1" id="KW-0472">Membrane</keyword>
<dbReference type="EMBL" id="HF951689">
    <property type="protein sequence ID" value="CCW35289.1"/>
    <property type="molecule type" value="Genomic_DNA"/>
</dbReference>
<dbReference type="KEGG" id="ccz:CCALI_01473"/>
<gene>
    <name evidence="2" type="ORF">CCALI_01473</name>
</gene>
<name>S0EUC3_CHTCT</name>
<dbReference type="RefSeq" id="WP_016482825.1">
    <property type="nucleotide sequence ID" value="NC_021487.1"/>
</dbReference>
<reference evidence="3" key="1">
    <citation type="submission" date="2013-03" db="EMBL/GenBank/DDBJ databases">
        <title>Genome sequence of Chthonomonas calidirosea, the first sequenced genome from the Armatimonadetes phylum (formally candidate division OP10).</title>
        <authorList>
            <person name="Lee K.C.Y."/>
            <person name="Morgan X.C."/>
            <person name="Dunfield P.F."/>
            <person name="Tamas I."/>
            <person name="Houghton K.M."/>
            <person name="Vyssotski M."/>
            <person name="Ryan J.L.J."/>
            <person name="Lagutin K."/>
            <person name="McDonald I.R."/>
            <person name="Stott M.B."/>
        </authorList>
    </citation>
    <scope>NUCLEOTIDE SEQUENCE [LARGE SCALE GENOMIC DNA]</scope>
    <source>
        <strain evidence="3">DSM 23976 / ICMP 18418 / T49</strain>
    </source>
</reference>
<organism evidence="2 3">
    <name type="scientific">Chthonomonas calidirosea (strain DSM 23976 / ICMP 18418 / T49)</name>
    <dbReference type="NCBI Taxonomy" id="1303518"/>
    <lineage>
        <taxon>Bacteria</taxon>
        <taxon>Bacillati</taxon>
        <taxon>Armatimonadota</taxon>
        <taxon>Chthonomonadia</taxon>
        <taxon>Chthonomonadales</taxon>
        <taxon>Chthonomonadaceae</taxon>
        <taxon>Chthonomonas</taxon>
    </lineage>
</organism>
<dbReference type="AlphaFoldDB" id="S0EUC3"/>
<dbReference type="HOGENOM" id="CLU_2463507_0_0_0"/>
<feature type="transmembrane region" description="Helical" evidence="1">
    <location>
        <begin position="23"/>
        <end position="43"/>
    </location>
</feature>
<evidence type="ECO:0000313" key="2">
    <source>
        <dbReference type="EMBL" id="CCW35289.1"/>
    </source>
</evidence>
<evidence type="ECO:0000313" key="3">
    <source>
        <dbReference type="Proteomes" id="UP000014227"/>
    </source>
</evidence>
<dbReference type="InParanoid" id="S0EUC3"/>
<proteinExistence type="predicted"/>
<protein>
    <submittedName>
        <fullName evidence="2">Uncharacterized protein</fullName>
    </submittedName>
</protein>
<keyword evidence="1" id="KW-1133">Transmembrane helix</keyword>
<dbReference type="STRING" id="454171.CP488_02623"/>
<feature type="transmembrane region" description="Helical" evidence="1">
    <location>
        <begin position="49"/>
        <end position="74"/>
    </location>
</feature>
<dbReference type="Proteomes" id="UP000014227">
    <property type="component" value="Chromosome I"/>
</dbReference>
<keyword evidence="1" id="KW-0812">Transmembrane</keyword>
<accession>S0EUC3</accession>